<dbReference type="PANTHER" id="PTHR47017:SF1">
    <property type="entry name" value="ACYL-COA"/>
    <property type="match status" value="1"/>
</dbReference>
<dbReference type="AlphaFoldDB" id="A0A437LSF5"/>
<dbReference type="OrthoDB" id="9776898at2"/>
<protein>
    <submittedName>
        <fullName evidence="1">GNAT family N-acetyltransferase</fullName>
    </submittedName>
</protein>
<comment type="caution">
    <text evidence="1">The sequence shown here is derived from an EMBL/GenBank/DDBJ whole genome shotgun (WGS) entry which is preliminary data.</text>
</comment>
<accession>A0A437LSF5</accession>
<dbReference type="Gene3D" id="3.40.630.30">
    <property type="match status" value="1"/>
</dbReference>
<keyword evidence="1" id="KW-0808">Transferase</keyword>
<dbReference type="InterPro" id="IPR007434">
    <property type="entry name" value="FemAB-like"/>
</dbReference>
<sequence>MALTLRFLDDLAPHAAAWDALLAQQDAPTPFMRASFLDALGRTGAASPDTGWQLLWPTLWSGDTLLAAAPLALKGHSWGEFVFDQAWARAYAQHGLRYYPKAVVAVPFTPVPGSRLLAVDDAHRALLARALRDWTEAQGLSGLHLLFGSEADARALQGLDFATREQPQFHWQRDPAWQGFDDFLAAMKRDKRKKIQQERRHVRDAGVQVRVVAGEAITEADWAFFYRCYARTYALRGNPPYLPEGFFQQALSGGDRWVLLIAEHEDAPIAASLLAQSADGRTVYGRHWGAVLDLPFLHFELCYYAPLAWCIAKGVQRFEGGAQGEHKMARGLLPVPTQSQHWLADPRFADAVGRFAEEEQAAVAAYEAELAARSPFKPVQRGA</sequence>
<dbReference type="RefSeq" id="WP_127681412.1">
    <property type="nucleotide sequence ID" value="NZ_SACM01000001.1"/>
</dbReference>
<gene>
    <name evidence="1" type="ORF">EOD73_04950</name>
</gene>
<dbReference type="EMBL" id="SACM01000001">
    <property type="protein sequence ID" value="RVT88337.1"/>
    <property type="molecule type" value="Genomic_DNA"/>
</dbReference>
<reference evidence="1 2" key="1">
    <citation type="submission" date="2019-01" db="EMBL/GenBank/DDBJ databases">
        <authorList>
            <person name="Chen W.-M."/>
        </authorList>
    </citation>
    <scope>NUCLEOTIDE SEQUENCE [LARGE SCALE GENOMIC DNA]</scope>
    <source>
        <strain evidence="1 2">CCP-18</strain>
    </source>
</reference>
<keyword evidence="2" id="KW-1185">Reference proteome</keyword>
<evidence type="ECO:0000313" key="2">
    <source>
        <dbReference type="Proteomes" id="UP000288587"/>
    </source>
</evidence>
<name>A0A437LSF5_9BURK</name>
<dbReference type="InterPro" id="IPR016181">
    <property type="entry name" value="Acyl_CoA_acyltransferase"/>
</dbReference>
<dbReference type="GO" id="GO:0016740">
    <property type="term" value="F:transferase activity"/>
    <property type="evidence" value="ECO:0007669"/>
    <property type="project" value="UniProtKB-KW"/>
</dbReference>
<organism evidence="1 2">
    <name type="scientific">Inhella crocodyli</name>
    <dbReference type="NCBI Taxonomy" id="2499851"/>
    <lineage>
        <taxon>Bacteria</taxon>
        <taxon>Pseudomonadati</taxon>
        <taxon>Pseudomonadota</taxon>
        <taxon>Betaproteobacteria</taxon>
        <taxon>Burkholderiales</taxon>
        <taxon>Sphaerotilaceae</taxon>
        <taxon>Inhella</taxon>
    </lineage>
</organism>
<dbReference type="SUPFAM" id="SSF55729">
    <property type="entry name" value="Acyl-CoA N-acyltransferases (Nat)"/>
    <property type="match status" value="1"/>
</dbReference>
<proteinExistence type="predicted"/>
<dbReference type="PANTHER" id="PTHR47017">
    <property type="entry name" value="ACYL-COA"/>
    <property type="match status" value="1"/>
</dbReference>
<dbReference type="Pfam" id="PF04339">
    <property type="entry name" value="FemAB_like"/>
    <property type="match status" value="1"/>
</dbReference>
<evidence type="ECO:0000313" key="1">
    <source>
        <dbReference type="EMBL" id="RVT88337.1"/>
    </source>
</evidence>
<dbReference type="Proteomes" id="UP000288587">
    <property type="component" value="Unassembled WGS sequence"/>
</dbReference>